<evidence type="ECO:0000313" key="2">
    <source>
        <dbReference type="EMBL" id="MFD0868976.1"/>
    </source>
</evidence>
<accession>A0ABW3D7M6</accession>
<protein>
    <recommendedName>
        <fullName evidence="4">Cytochrome c oxidase subunit 2A</fullName>
    </recommendedName>
</protein>
<proteinExistence type="predicted"/>
<keyword evidence="3" id="KW-1185">Reference proteome</keyword>
<feature type="transmembrane region" description="Helical" evidence="1">
    <location>
        <begin position="20"/>
        <end position="41"/>
    </location>
</feature>
<evidence type="ECO:0000256" key="1">
    <source>
        <dbReference type="SAM" id="Phobius"/>
    </source>
</evidence>
<comment type="caution">
    <text evidence="2">The sequence shown here is derived from an EMBL/GenBank/DDBJ whole genome shotgun (WGS) entry which is preliminary data.</text>
</comment>
<dbReference type="RefSeq" id="WP_260982238.1">
    <property type="nucleotide sequence ID" value="NZ_JBHTIU010000027.1"/>
</dbReference>
<evidence type="ECO:0000313" key="3">
    <source>
        <dbReference type="Proteomes" id="UP001597120"/>
    </source>
</evidence>
<organism evidence="2 3">
    <name type="scientific">Paenibacillus residui</name>
    <dbReference type="NCBI Taxonomy" id="629724"/>
    <lineage>
        <taxon>Bacteria</taxon>
        <taxon>Bacillati</taxon>
        <taxon>Bacillota</taxon>
        <taxon>Bacilli</taxon>
        <taxon>Bacillales</taxon>
        <taxon>Paenibacillaceae</taxon>
        <taxon>Paenibacillus</taxon>
    </lineage>
</organism>
<gene>
    <name evidence="2" type="ORF">ACFQ03_07425</name>
</gene>
<name>A0ABW3D7M6_9BACL</name>
<sequence length="42" mass="4846">MRQNKPPVDENDPKRINRELLGTLLFLIFAGVVITVAYFWIG</sequence>
<keyword evidence="1" id="KW-0472">Membrane</keyword>
<keyword evidence="1" id="KW-1133">Transmembrane helix</keyword>
<evidence type="ECO:0008006" key="4">
    <source>
        <dbReference type="Google" id="ProtNLM"/>
    </source>
</evidence>
<reference evidence="3" key="1">
    <citation type="journal article" date="2019" name="Int. J. Syst. Evol. Microbiol.">
        <title>The Global Catalogue of Microorganisms (GCM) 10K type strain sequencing project: providing services to taxonomists for standard genome sequencing and annotation.</title>
        <authorList>
            <consortium name="The Broad Institute Genomics Platform"/>
            <consortium name="The Broad Institute Genome Sequencing Center for Infectious Disease"/>
            <person name="Wu L."/>
            <person name="Ma J."/>
        </authorList>
    </citation>
    <scope>NUCLEOTIDE SEQUENCE [LARGE SCALE GENOMIC DNA]</scope>
    <source>
        <strain evidence="3">CCUG 57263</strain>
    </source>
</reference>
<dbReference type="EMBL" id="JBHTIU010000027">
    <property type="protein sequence ID" value="MFD0868976.1"/>
    <property type="molecule type" value="Genomic_DNA"/>
</dbReference>
<keyword evidence="1" id="KW-0812">Transmembrane</keyword>
<dbReference type="Proteomes" id="UP001597120">
    <property type="component" value="Unassembled WGS sequence"/>
</dbReference>